<sequence>MPAQFIPDIITPHDQGQPLPLLCARDTTPPPSSKRSAAA</sequence>
<evidence type="ECO:0000313" key="3">
    <source>
        <dbReference type="Proteomes" id="UP000188268"/>
    </source>
</evidence>
<keyword evidence="3" id="KW-1185">Reference proteome</keyword>
<dbReference type="Gramene" id="OMO84940">
    <property type="protein sequence ID" value="OMO84940"/>
    <property type="gene ID" value="CCACVL1_10544"/>
</dbReference>
<gene>
    <name evidence="2" type="ORF">CCACVL1_10544</name>
</gene>
<organism evidence="2 3">
    <name type="scientific">Corchorus capsularis</name>
    <name type="common">Jute</name>
    <dbReference type="NCBI Taxonomy" id="210143"/>
    <lineage>
        <taxon>Eukaryota</taxon>
        <taxon>Viridiplantae</taxon>
        <taxon>Streptophyta</taxon>
        <taxon>Embryophyta</taxon>
        <taxon>Tracheophyta</taxon>
        <taxon>Spermatophyta</taxon>
        <taxon>Magnoliopsida</taxon>
        <taxon>eudicotyledons</taxon>
        <taxon>Gunneridae</taxon>
        <taxon>Pentapetalae</taxon>
        <taxon>rosids</taxon>
        <taxon>malvids</taxon>
        <taxon>Malvales</taxon>
        <taxon>Malvaceae</taxon>
        <taxon>Grewioideae</taxon>
        <taxon>Apeibeae</taxon>
        <taxon>Corchorus</taxon>
    </lineage>
</organism>
<feature type="region of interest" description="Disordered" evidence="1">
    <location>
        <begin position="1"/>
        <end position="39"/>
    </location>
</feature>
<evidence type="ECO:0000256" key="1">
    <source>
        <dbReference type="SAM" id="MobiDB-lite"/>
    </source>
</evidence>
<accession>A0A1R3IQZ6</accession>
<dbReference type="AlphaFoldDB" id="A0A1R3IQZ6"/>
<reference evidence="2 3" key="1">
    <citation type="submission" date="2013-09" db="EMBL/GenBank/DDBJ databases">
        <title>Corchorus capsularis genome sequencing.</title>
        <authorList>
            <person name="Alam M."/>
            <person name="Haque M.S."/>
            <person name="Islam M.S."/>
            <person name="Emdad E.M."/>
            <person name="Islam M.M."/>
            <person name="Ahmed B."/>
            <person name="Halim A."/>
            <person name="Hossen Q.M.M."/>
            <person name="Hossain M.Z."/>
            <person name="Ahmed R."/>
            <person name="Khan M.M."/>
            <person name="Islam R."/>
            <person name="Rashid M.M."/>
            <person name="Khan S.A."/>
            <person name="Rahman M.S."/>
            <person name="Alam M."/>
        </authorList>
    </citation>
    <scope>NUCLEOTIDE SEQUENCE [LARGE SCALE GENOMIC DNA]</scope>
    <source>
        <strain evidence="3">cv. CVL-1</strain>
        <tissue evidence="2">Whole seedling</tissue>
    </source>
</reference>
<evidence type="ECO:0000313" key="2">
    <source>
        <dbReference type="EMBL" id="OMO84940.1"/>
    </source>
</evidence>
<comment type="caution">
    <text evidence="2">The sequence shown here is derived from an EMBL/GenBank/DDBJ whole genome shotgun (WGS) entry which is preliminary data.</text>
</comment>
<proteinExistence type="predicted"/>
<dbReference type="EMBL" id="AWWV01009656">
    <property type="protein sequence ID" value="OMO84940.1"/>
    <property type="molecule type" value="Genomic_DNA"/>
</dbReference>
<dbReference type="Proteomes" id="UP000188268">
    <property type="component" value="Unassembled WGS sequence"/>
</dbReference>
<name>A0A1R3IQZ6_COCAP</name>
<protein>
    <submittedName>
        <fullName evidence="2">Uncharacterized protein</fullName>
    </submittedName>
</protein>